<organism evidence="2 3">
    <name type="scientific">Neurospora crassa (strain ATCC 24698 / 74-OR23-1A / CBS 708.71 / DSM 1257 / FGSC 987)</name>
    <dbReference type="NCBI Taxonomy" id="367110"/>
    <lineage>
        <taxon>Eukaryota</taxon>
        <taxon>Fungi</taxon>
        <taxon>Dikarya</taxon>
        <taxon>Ascomycota</taxon>
        <taxon>Pezizomycotina</taxon>
        <taxon>Sordariomycetes</taxon>
        <taxon>Sordariomycetidae</taxon>
        <taxon>Sordariales</taxon>
        <taxon>Sordariaceae</taxon>
        <taxon>Neurospora</taxon>
    </lineage>
</organism>
<evidence type="ECO:0000313" key="3">
    <source>
        <dbReference type="Proteomes" id="UP000001805"/>
    </source>
</evidence>
<accession>V5INL6</accession>
<dbReference type="InterPro" id="IPR010730">
    <property type="entry name" value="HET"/>
</dbReference>
<keyword evidence="3" id="KW-1185">Reference proteome</keyword>
<dbReference type="VEuPathDB" id="FungiDB:NCU16597"/>
<dbReference type="EMBL" id="CM002237">
    <property type="protein sequence ID" value="ESA43728.1"/>
    <property type="molecule type" value="Genomic_DNA"/>
</dbReference>
<feature type="domain" description="Heterokaryon incompatibility" evidence="1">
    <location>
        <begin position="178"/>
        <end position="351"/>
    </location>
</feature>
<dbReference type="OrthoDB" id="5362512at2759"/>
<dbReference type="PANTHER" id="PTHR33112:SF13">
    <property type="entry name" value="HETEROKARYON INCOMPATIBILITY DOMAIN-CONTAINING PROTEIN"/>
    <property type="match status" value="1"/>
</dbReference>
<dbReference type="InParanoid" id="V5INL6"/>
<protein>
    <recommendedName>
        <fullName evidence="1">Heterokaryon incompatibility domain-containing protein</fullName>
    </recommendedName>
</protein>
<proteinExistence type="predicted"/>
<dbReference type="RefSeq" id="XP_011393716.1">
    <property type="nucleotide sequence ID" value="XM_011395414.1"/>
</dbReference>
<gene>
    <name evidence="2" type="ORF">NCU16597</name>
</gene>
<name>V5INL6_NEUCR</name>
<dbReference type="KEGG" id="ncr:NCU16597"/>
<evidence type="ECO:0000259" key="1">
    <source>
        <dbReference type="Pfam" id="PF06985"/>
    </source>
</evidence>
<dbReference type="PANTHER" id="PTHR33112">
    <property type="entry name" value="DOMAIN PROTEIN, PUTATIVE-RELATED"/>
    <property type="match status" value="1"/>
</dbReference>
<dbReference type="Pfam" id="PF06985">
    <property type="entry name" value="HET"/>
    <property type="match status" value="1"/>
</dbReference>
<sequence length="737" mass="82753">MEELVPCKWCGHPPTSSVGLSVSRSSLIAMEANASTCLTCSIFSTGIRTYLSNTSMPVPNDIDHLAVILGKLAVGKGMTVEIPLGPSLLRLSFFCSKRTSWMIRILPFLDIGNQIPKTTSSDESLSWAIQQINHCRDSHQHCNSYLSAAVLPKRVVFVGTTAEPALRLYESQGERVLYICLSYCWGRRPFLRTLFDNIESHKRCINPDDLPPTMHDAIEYTRQLGVHYIWIDSLCIIQDSVLDWREEAGKMASIYQRSYLVLSATSSADAYGGMHVSLPSDYQTFALTVNTRTNEICDSNIADQANFPMTTNTTETFYVRRAYDHVNRGTSSYAGRIPMLPTNKRGWIFQERFLSSRVLHFGPHELYFECLEDSACQCTDHSNTSLDQESVLGSKGGGVNEITPRQSPTDNFQQHSSMRKTIAKAYYGPVVWRVMTRDELMYAWHNMVHDFTRRDLTYAKDLFPAISGLAREMSVARAALHGNADKAHGTGYYAGLWKDSLVRDLCWKVGFENIATDDEDEVKRIKAWSDRALEWRAPTWSWGSVNAPVKFLGQEHGTKDFFTPLCEVLDVSCTAAAGSDEMGELIAGKLVLRGQVLPARVTHPRLKTCREDGLRLPWQILSLEFGVLVENFVQHLFVDDGCQDLLGALDEMGARGDPPVVYCFLLGVVRRGGCPVFLLLKKAKGQSEEETGQDVVYHRFGRLQLTGPPRRAKNDRTPWKERFGVLAQAKEEVVTII</sequence>
<dbReference type="STRING" id="367110.V5INL6"/>
<reference evidence="2 3" key="1">
    <citation type="journal article" date="2003" name="Nature">
        <title>The genome sequence of the filamentous fungus Neurospora crassa.</title>
        <authorList>
            <person name="Galagan J.E."/>
            <person name="Calvo S.E."/>
            <person name="Borkovich K.A."/>
            <person name="Selker E.U."/>
            <person name="Read N.D."/>
            <person name="Jaffe D."/>
            <person name="FitzHugh W."/>
            <person name="Ma L.J."/>
            <person name="Smirnov S."/>
            <person name="Purcell S."/>
            <person name="Rehman B."/>
            <person name="Elkins T."/>
            <person name="Engels R."/>
            <person name="Wang S."/>
            <person name="Nielsen C.B."/>
            <person name="Butler J."/>
            <person name="Endrizzi M."/>
            <person name="Qui D."/>
            <person name="Ianakiev P."/>
            <person name="Bell-Pedersen D."/>
            <person name="Nelson M.A."/>
            <person name="Werner-Washburne M."/>
            <person name="Selitrennikoff C.P."/>
            <person name="Kinsey J.A."/>
            <person name="Braun E.L."/>
            <person name="Zelter A."/>
            <person name="Schulte U."/>
            <person name="Kothe G.O."/>
            <person name="Jedd G."/>
            <person name="Mewes W."/>
            <person name="Staben C."/>
            <person name="Marcotte E."/>
            <person name="Greenberg D."/>
            <person name="Roy A."/>
            <person name="Foley K."/>
            <person name="Naylor J."/>
            <person name="Stange-Thomann N."/>
            <person name="Barrett R."/>
            <person name="Gnerre S."/>
            <person name="Kamal M."/>
            <person name="Kamvysselis M."/>
            <person name="Mauceli E."/>
            <person name="Bielke C."/>
            <person name="Rudd S."/>
            <person name="Frishman D."/>
            <person name="Krystofova S."/>
            <person name="Rasmussen C."/>
            <person name="Metzenberg R.L."/>
            <person name="Perkins D.D."/>
            <person name="Kroken S."/>
            <person name="Cogoni C."/>
            <person name="Macino G."/>
            <person name="Catcheside D."/>
            <person name="Li W."/>
            <person name="Pratt R.J."/>
            <person name="Osmani S.A."/>
            <person name="DeSouza C.P."/>
            <person name="Glass L."/>
            <person name="Orbach M.J."/>
            <person name="Berglund J.A."/>
            <person name="Voelker R."/>
            <person name="Yarden O."/>
            <person name="Plamann M."/>
            <person name="Seiler S."/>
            <person name="Dunlap J."/>
            <person name="Radford A."/>
            <person name="Aramayo R."/>
            <person name="Natvig D.O."/>
            <person name="Alex L.A."/>
            <person name="Mannhaupt G."/>
            <person name="Ebbole D.J."/>
            <person name="Freitag M."/>
            <person name="Paulsen I."/>
            <person name="Sachs M.S."/>
            <person name="Lander E.S."/>
            <person name="Nusbaum C."/>
            <person name="Birren B."/>
        </authorList>
    </citation>
    <scope>NUCLEOTIDE SEQUENCE [LARGE SCALE GENOMIC DNA]</scope>
    <source>
        <strain evidence="3">ATCC 24698 / 74-OR23-1A / CBS 708.71 / DSM 1257 / FGSC 987</strain>
    </source>
</reference>
<dbReference type="GeneID" id="23569548"/>
<dbReference type="AlphaFoldDB" id="V5INL6"/>
<dbReference type="Proteomes" id="UP000001805">
    <property type="component" value="Chromosome 6, Linkage Group II"/>
</dbReference>
<evidence type="ECO:0000313" key="2">
    <source>
        <dbReference type="EMBL" id="ESA43728.1"/>
    </source>
</evidence>